<gene>
    <name evidence="1" type="ORF">IPOD504_LOCUS746</name>
</gene>
<keyword evidence="2" id="KW-1185">Reference proteome</keyword>
<accession>A0ABN8HRB8</accession>
<reference evidence="1" key="1">
    <citation type="submission" date="2022-03" db="EMBL/GenBank/DDBJ databases">
        <authorList>
            <person name="Martin H S."/>
        </authorList>
    </citation>
    <scope>NUCLEOTIDE SEQUENCE</scope>
</reference>
<evidence type="ECO:0000313" key="2">
    <source>
        <dbReference type="Proteomes" id="UP000837857"/>
    </source>
</evidence>
<organism evidence="1 2">
    <name type="scientific">Iphiclides podalirius</name>
    <name type="common">scarce swallowtail</name>
    <dbReference type="NCBI Taxonomy" id="110791"/>
    <lineage>
        <taxon>Eukaryota</taxon>
        <taxon>Metazoa</taxon>
        <taxon>Ecdysozoa</taxon>
        <taxon>Arthropoda</taxon>
        <taxon>Hexapoda</taxon>
        <taxon>Insecta</taxon>
        <taxon>Pterygota</taxon>
        <taxon>Neoptera</taxon>
        <taxon>Endopterygota</taxon>
        <taxon>Lepidoptera</taxon>
        <taxon>Glossata</taxon>
        <taxon>Ditrysia</taxon>
        <taxon>Papilionoidea</taxon>
        <taxon>Papilionidae</taxon>
        <taxon>Papilioninae</taxon>
        <taxon>Iphiclides</taxon>
    </lineage>
</organism>
<proteinExistence type="predicted"/>
<feature type="non-terminal residue" evidence="1">
    <location>
        <position position="321"/>
    </location>
</feature>
<dbReference type="EMBL" id="OW152813">
    <property type="protein sequence ID" value="CAH2035892.1"/>
    <property type="molecule type" value="Genomic_DNA"/>
</dbReference>
<name>A0ABN8HRB8_9NEOP</name>
<protein>
    <submittedName>
        <fullName evidence="1">Uncharacterized protein</fullName>
    </submittedName>
</protein>
<dbReference type="Proteomes" id="UP000837857">
    <property type="component" value="Chromosome 1"/>
</dbReference>
<evidence type="ECO:0000313" key="1">
    <source>
        <dbReference type="EMBL" id="CAH2035892.1"/>
    </source>
</evidence>
<sequence length="321" mass="35223">MTPLPVELWRGNSMGFPAMVRDGVVRRRVIFIIEQKEQTMPFAEADEIADYESPPLAFGAIGWLQGRVARSTTITSDGVQTDLFIASEELASIAYRSVKTELKQATTDKGTRGILFNGGRGVIAIQKDARQERGHWERNRSIPPAGVANWRVASDRDASVRLADRSFEFLPRRCDTTYSPSCAKRIKSGHRSSNADKIKELRPYVEANPRVDLWHRPAAPEKCPRVKHSSGWVGGVSGKGGRKECVFICPAWLDTGARYFARGVLIGGGGEWGGGGGGRGRVAPSITLQSNEYNRANKVVAMSLEKKLTSDLTIAPQIKQA</sequence>